<evidence type="ECO:0000259" key="7">
    <source>
        <dbReference type="PROSITE" id="PS50229"/>
    </source>
</evidence>
<protein>
    <recommendedName>
        <fullName evidence="10">Neural Wiskott-Aldrich syndrome protein</fullName>
    </recommendedName>
</protein>
<keyword evidence="4" id="KW-0206">Cytoskeleton</keyword>
<dbReference type="CDD" id="cd01205">
    <property type="entry name" value="EVH1_WASP-like"/>
    <property type="match status" value="1"/>
</dbReference>
<dbReference type="PROSITE" id="PS50108">
    <property type="entry name" value="CRIB"/>
    <property type="match status" value="1"/>
</dbReference>
<feature type="region of interest" description="Disordered" evidence="5">
    <location>
        <begin position="137"/>
        <end position="206"/>
    </location>
</feature>
<dbReference type="GO" id="GO:0005884">
    <property type="term" value="C:actin filament"/>
    <property type="evidence" value="ECO:0007669"/>
    <property type="project" value="TreeGrafter"/>
</dbReference>
<dbReference type="InterPro" id="IPR036936">
    <property type="entry name" value="CRIB_dom_sf"/>
</dbReference>
<dbReference type="InterPro" id="IPR011026">
    <property type="entry name" value="WAS_C"/>
</dbReference>
<dbReference type="SUPFAM" id="SSF47912">
    <property type="entry name" value="Wiscott-Aldrich syndrome protein, WASP, C-terminal domain"/>
    <property type="match status" value="1"/>
</dbReference>
<dbReference type="Pfam" id="PF00568">
    <property type="entry name" value="WH1"/>
    <property type="match status" value="1"/>
</dbReference>
<feature type="non-terminal residue" evidence="8">
    <location>
        <position position="458"/>
    </location>
</feature>
<evidence type="ECO:0000256" key="5">
    <source>
        <dbReference type="SAM" id="MobiDB-lite"/>
    </source>
</evidence>
<dbReference type="InterPro" id="IPR051412">
    <property type="entry name" value="Formin_Homology_Diaphanous_sf"/>
</dbReference>
<dbReference type="PANTHER" id="PTHR45691">
    <property type="entry name" value="PROTEIN DIAPHANOUS"/>
    <property type="match status" value="1"/>
</dbReference>
<dbReference type="Gene3D" id="3.90.810.10">
    <property type="entry name" value="CRIB domain"/>
    <property type="match status" value="1"/>
</dbReference>
<sequence>MNSNNRKSPVVNKASILLSREENDVVFKLLGPRCQTLITAVVQVYGTDGPHHNVWRKRYCGVVTFTKDNVRRSYYIQVYDVIGGSRVFEQELYNQFTYSASLPYFHQFEAEEQMIGLNFADDGEANQFNQAIRERLAAKQRKREERKRQSEQQHRLPLHTHEEPHRPSQTSFNSSYVSSKDNKKKNNKKGSKSKSRLSKEQIGMPTDFKHITHVGFDPDKGFSQFNVDDKLEGFFKMVGVSQKQLSDDRTRAFIYDFIEKNGGVEKAVLETQRFSTQPPPLPPPISNSVYPHPPPPLPPTTNSLSPSTPPSFPCRVPSTRIAPPPPPRTNLHHAPPPPPPNSAPPPPPLNSRAPMPPPPTQIMAGQKKSPLPPPPPSASIPPPPPPTSTIPTLAHSTTSRAAPPPPPTMAHNNAPRPPPPPPSGAPAPPAAPKPPGPPMTDARSALMDQIRSGGNTLK</sequence>
<comment type="caution">
    <text evidence="8">The sequence shown here is derived from an EMBL/GenBank/DDBJ whole genome shotgun (WGS) entry which is preliminary data.</text>
</comment>
<feature type="compositionally biased region" description="Pro residues" evidence="5">
    <location>
        <begin position="415"/>
        <end position="438"/>
    </location>
</feature>
<gene>
    <name evidence="8" type="ORF">SK128_011306</name>
</gene>
<organism evidence="8 9">
    <name type="scientific">Halocaridina rubra</name>
    <name type="common">Hawaiian red shrimp</name>
    <dbReference type="NCBI Taxonomy" id="373956"/>
    <lineage>
        <taxon>Eukaryota</taxon>
        <taxon>Metazoa</taxon>
        <taxon>Ecdysozoa</taxon>
        <taxon>Arthropoda</taxon>
        <taxon>Crustacea</taxon>
        <taxon>Multicrustacea</taxon>
        <taxon>Malacostraca</taxon>
        <taxon>Eumalacostraca</taxon>
        <taxon>Eucarida</taxon>
        <taxon>Decapoda</taxon>
        <taxon>Pleocyemata</taxon>
        <taxon>Caridea</taxon>
        <taxon>Atyoidea</taxon>
        <taxon>Atyidae</taxon>
        <taxon>Halocaridina</taxon>
    </lineage>
</organism>
<comment type="subcellular location">
    <subcellularLocation>
        <location evidence="1">Cytoplasm</location>
        <location evidence="1">Cytoskeleton</location>
    </subcellularLocation>
</comment>
<dbReference type="AlphaFoldDB" id="A0AAN8XM91"/>
<evidence type="ECO:0008006" key="10">
    <source>
        <dbReference type="Google" id="ProtNLM"/>
    </source>
</evidence>
<keyword evidence="3" id="KW-0597">Phosphoprotein</keyword>
<dbReference type="FunFam" id="2.30.29.30:FF:000130">
    <property type="entry name" value="neural Wiskott-Aldrich syndrome protein"/>
    <property type="match status" value="1"/>
</dbReference>
<dbReference type="InterPro" id="IPR011993">
    <property type="entry name" value="PH-like_dom_sf"/>
</dbReference>
<accession>A0AAN8XM91</accession>
<dbReference type="EMBL" id="JAXCGZ010005738">
    <property type="protein sequence ID" value="KAK7080960.1"/>
    <property type="molecule type" value="Genomic_DNA"/>
</dbReference>
<feature type="compositionally biased region" description="Basic residues" evidence="5">
    <location>
        <begin position="182"/>
        <end position="196"/>
    </location>
</feature>
<dbReference type="InterPro" id="IPR000095">
    <property type="entry name" value="CRIB_dom"/>
</dbReference>
<evidence type="ECO:0000256" key="2">
    <source>
        <dbReference type="ARBA" id="ARBA00022490"/>
    </source>
</evidence>
<proteinExistence type="predicted"/>
<feature type="compositionally biased region" description="Pro residues" evidence="5">
    <location>
        <begin position="322"/>
        <end position="360"/>
    </location>
</feature>
<dbReference type="SUPFAM" id="SSF50729">
    <property type="entry name" value="PH domain-like"/>
    <property type="match status" value="1"/>
</dbReference>
<keyword evidence="2" id="KW-0963">Cytoplasm</keyword>
<feature type="domain" description="WH1" evidence="7">
    <location>
        <begin position="29"/>
        <end position="139"/>
    </location>
</feature>
<evidence type="ECO:0000256" key="1">
    <source>
        <dbReference type="ARBA" id="ARBA00004245"/>
    </source>
</evidence>
<evidence type="ECO:0000313" key="9">
    <source>
        <dbReference type="Proteomes" id="UP001381693"/>
    </source>
</evidence>
<dbReference type="PROSITE" id="PS50229">
    <property type="entry name" value="WH1"/>
    <property type="match status" value="1"/>
</dbReference>
<evidence type="ECO:0000259" key="6">
    <source>
        <dbReference type="PROSITE" id="PS50108"/>
    </source>
</evidence>
<dbReference type="SMART" id="SM00285">
    <property type="entry name" value="PBD"/>
    <property type="match status" value="1"/>
</dbReference>
<dbReference type="PANTHER" id="PTHR45691:SF6">
    <property type="entry name" value="PROTEIN DIAPHANOUS"/>
    <property type="match status" value="1"/>
</dbReference>
<dbReference type="GO" id="GO:0030041">
    <property type="term" value="P:actin filament polymerization"/>
    <property type="evidence" value="ECO:0007669"/>
    <property type="project" value="TreeGrafter"/>
</dbReference>
<dbReference type="CDD" id="cd00132">
    <property type="entry name" value="CRIB"/>
    <property type="match status" value="1"/>
</dbReference>
<feature type="compositionally biased region" description="Pro residues" evidence="5">
    <location>
        <begin position="370"/>
        <end position="388"/>
    </location>
</feature>
<feature type="region of interest" description="Disordered" evidence="5">
    <location>
        <begin position="273"/>
        <end position="458"/>
    </location>
</feature>
<dbReference type="InterPro" id="IPR000697">
    <property type="entry name" value="WH1/EVH1_dom"/>
</dbReference>
<feature type="compositionally biased region" description="Pro residues" evidence="5">
    <location>
        <begin position="277"/>
        <end position="299"/>
    </location>
</feature>
<dbReference type="Gene3D" id="2.30.29.30">
    <property type="entry name" value="Pleckstrin-homology domain (PH domain)/Phosphotyrosine-binding domain (PTB)"/>
    <property type="match status" value="1"/>
</dbReference>
<feature type="domain" description="CRIB" evidence="6">
    <location>
        <begin position="202"/>
        <end position="215"/>
    </location>
</feature>
<dbReference type="InterPro" id="IPR033927">
    <property type="entry name" value="WASPfam_EVH1"/>
</dbReference>
<dbReference type="SMART" id="SM00461">
    <property type="entry name" value="WH1"/>
    <property type="match status" value="1"/>
</dbReference>
<reference evidence="8 9" key="1">
    <citation type="submission" date="2023-11" db="EMBL/GenBank/DDBJ databases">
        <title>Halocaridina rubra genome assembly.</title>
        <authorList>
            <person name="Smith C."/>
        </authorList>
    </citation>
    <scope>NUCLEOTIDE SEQUENCE [LARGE SCALE GENOMIC DNA]</scope>
    <source>
        <strain evidence="8">EP-1</strain>
        <tissue evidence="8">Whole</tissue>
    </source>
</reference>
<dbReference type="Proteomes" id="UP001381693">
    <property type="component" value="Unassembled WGS sequence"/>
</dbReference>
<keyword evidence="9" id="KW-1185">Reference proteome</keyword>
<feature type="compositionally biased region" description="Basic and acidic residues" evidence="5">
    <location>
        <begin position="137"/>
        <end position="166"/>
    </location>
</feature>
<name>A0AAN8XM91_HALRR</name>
<evidence type="ECO:0000256" key="4">
    <source>
        <dbReference type="ARBA" id="ARBA00023212"/>
    </source>
</evidence>
<evidence type="ECO:0000313" key="8">
    <source>
        <dbReference type="EMBL" id="KAK7080960.1"/>
    </source>
</evidence>
<dbReference type="Pfam" id="PF00786">
    <property type="entry name" value="PBD"/>
    <property type="match status" value="1"/>
</dbReference>
<evidence type="ECO:0000256" key="3">
    <source>
        <dbReference type="ARBA" id="ARBA00022553"/>
    </source>
</evidence>
<feature type="compositionally biased region" description="Low complexity" evidence="5">
    <location>
        <begin position="389"/>
        <end position="401"/>
    </location>
</feature>